<evidence type="ECO:0000313" key="7">
    <source>
        <dbReference type="EMBL" id="KAL2914409.1"/>
    </source>
</evidence>
<feature type="compositionally biased region" description="Low complexity" evidence="5">
    <location>
        <begin position="767"/>
        <end position="777"/>
    </location>
</feature>
<evidence type="ECO:0000256" key="1">
    <source>
        <dbReference type="ARBA" id="ARBA00022574"/>
    </source>
</evidence>
<reference evidence="7 8" key="1">
    <citation type="submission" date="2023-09" db="EMBL/GenBank/DDBJ databases">
        <title>Pangenome analysis of Batrachochytrium dendrobatidis and related Chytrids.</title>
        <authorList>
            <person name="Yacoub M.N."/>
            <person name="Stajich J.E."/>
            <person name="James T.Y."/>
        </authorList>
    </citation>
    <scope>NUCLEOTIDE SEQUENCE [LARGE SCALE GENOMIC DNA]</scope>
    <source>
        <strain evidence="7 8">JEL0888</strain>
    </source>
</reference>
<keyword evidence="1 3" id="KW-0853">WD repeat</keyword>
<dbReference type="SUPFAM" id="SSF81383">
    <property type="entry name" value="F-box domain"/>
    <property type="match status" value="1"/>
</dbReference>
<accession>A0ABR4N4J3</accession>
<evidence type="ECO:0000256" key="3">
    <source>
        <dbReference type="PROSITE-ProRule" id="PRU00221"/>
    </source>
</evidence>
<dbReference type="PROSITE" id="PS00678">
    <property type="entry name" value="WD_REPEATS_1"/>
    <property type="match status" value="1"/>
</dbReference>
<dbReference type="InterPro" id="IPR001810">
    <property type="entry name" value="F-box_dom"/>
</dbReference>
<dbReference type="SUPFAM" id="SSF50978">
    <property type="entry name" value="WD40 repeat-like"/>
    <property type="match status" value="1"/>
</dbReference>
<dbReference type="PROSITE" id="PS50294">
    <property type="entry name" value="WD_REPEATS_REGION"/>
    <property type="match status" value="1"/>
</dbReference>
<feature type="coiled-coil region" evidence="4">
    <location>
        <begin position="561"/>
        <end position="588"/>
    </location>
</feature>
<feature type="region of interest" description="Disordered" evidence="5">
    <location>
        <begin position="269"/>
        <end position="300"/>
    </location>
</feature>
<evidence type="ECO:0000256" key="2">
    <source>
        <dbReference type="ARBA" id="ARBA00022737"/>
    </source>
</evidence>
<feature type="compositionally biased region" description="Acidic residues" evidence="5">
    <location>
        <begin position="719"/>
        <end position="729"/>
    </location>
</feature>
<dbReference type="PROSITE" id="PS50181">
    <property type="entry name" value="FBOX"/>
    <property type="match status" value="1"/>
</dbReference>
<dbReference type="InterPro" id="IPR019775">
    <property type="entry name" value="WD40_repeat_CS"/>
</dbReference>
<organism evidence="7 8">
    <name type="scientific">Polyrhizophydium stewartii</name>
    <dbReference type="NCBI Taxonomy" id="2732419"/>
    <lineage>
        <taxon>Eukaryota</taxon>
        <taxon>Fungi</taxon>
        <taxon>Fungi incertae sedis</taxon>
        <taxon>Chytridiomycota</taxon>
        <taxon>Chytridiomycota incertae sedis</taxon>
        <taxon>Chytridiomycetes</taxon>
        <taxon>Rhizophydiales</taxon>
        <taxon>Rhizophydiales incertae sedis</taxon>
        <taxon>Polyrhizophydium</taxon>
    </lineage>
</organism>
<dbReference type="InterPro" id="IPR001680">
    <property type="entry name" value="WD40_rpt"/>
</dbReference>
<evidence type="ECO:0000256" key="5">
    <source>
        <dbReference type="SAM" id="MobiDB-lite"/>
    </source>
</evidence>
<protein>
    <recommendedName>
        <fullName evidence="6">F-box domain-containing protein</fullName>
    </recommendedName>
</protein>
<keyword evidence="8" id="KW-1185">Reference proteome</keyword>
<feature type="region of interest" description="Disordered" evidence="5">
    <location>
        <begin position="662"/>
        <end position="745"/>
    </location>
</feature>
<keyword evidence="4" id="KW-0175">Coiled coil</keyword>
<feature type="repeat" description="WD" evidence="3">
    <location>
        <begin position="189"/>
        <end position="228"/>
    </location>
</feature>
<dbReference type="SMART" id="SM00320">
    <property type="entry name" value="WD40"/>
    <property type="match status" value="5"/>
</dbReference>
<dbReference type="Gene3D" id="2.130.10.10">
    <property type="entry name" value="YVTN repeat-like/Quinoprotein amine dehydrogenase"/>
    <property type="match status" value="1"/>
</dbReference>
<keyword evidence="2" id="KW-0677">Repeat</keyword>
<name>A0ABR4N4J3_9FUNG</name>
<feature type="region of interest" description="Disordered" evidence="5">
    <location>
        <begin position="524"/>
        <end position="549"/>
    </location>
</feature>
<dbReference type="Pfam" id="PF00400">
    <property type="entry name" value="WD40"/>
    <property type="match status" value="1"/>
</dbReference>
<comment type="caution">
    <text evidence="7">The sequence shown here is derived from an EMBL/GenBank/DDBJ whole genome shotgun (WGS) entry which is preliminary data.</text>
</comment>
<dbReference type="InterPro" id="IPR036322">
    <property type="entry name" value="WD40_repeat_dom_sf"/>
</dbReference>
<evidence type="ECO:0000256" key="4">
    <source>
        <dbReference type="SAM" id="Coils"/>
    </source>
</evidence>
<evidence type="ECO:0000313" key="8">
    <source>
        <dbReference type="Proteomes" id="UP001527925"/>
    </source>
</evidence>
<feature type="compositionally biased region" description="Low complexity" evidence="5">
    <location>
        <begin position="676"/>
        <end position="690"/>
    </location>
</feature>
<dbReference type="InterPro" id="IPR015943">
    <property type="entry name" value="WD40/YVTN_repeat-like_dom_sf"/>
</dbReference>
<sequence length="786" mass="84852">MPTQPQPCYVAGLPDELLVHVFSNLDADEMRAALGVCRRWKSVISDDHCWKLALRNYFGSLPLRRVAPSSWRTEYLRRLALARAWRKSKQGVQFEPRIGRIDEIFVDSNENRVFVASLQKGMASIHSSATGRSERAAVHASDDQSALEVGAIKIDKMRVAIGYLTGQVALMSNIRDKQRYSRRMLNGFHHGPVISLAWLPGVMSLLLSGSVDGQIRIWDVDSGECVRVLTGDDSRIVHIAVDQHNHVVASTGMGNCLVWDIDLMSHVGSADKPGSSQPPQPTLAHAPHVQPAYGEPLKPSRRIKCSSTPITHFVYDPASSCVAIASAPEAPAQTPGQQASTVQLPFNDTRVSRVSIWNVATGAETVSCTGSALDFSITSLLWDRPGKGPSLSGSSTLVSGNASGSVRIWTIPDLARAGNVPECVPELVKPVRTFVSLHLAPITALFLDEAKLVTASGDGKIKIIDILTGEILRQLAIKLSRSPWMDMDDESHQNVRCLWASSHTLIATAGGAVKFWSFEPGSLASTPNKKKRNSRGATRMGSSSTLGGSRAGRIGFSREDLVEIDDDVHQIRREIDAERTELAFMRHQFREFNGAATSDMSEEEMLRLALLMSADQLQEDERRRSMWGRALDASPQTAPVDVATDTANDAAIAAALADSAFSPPRTARSATRPIPRSSSSSVASSSRAAAGSGGASSQGSWQRRQRGQQPHRSGRPADEWDEDDDDADQFGDSTLDPELAQYISPGMRGATGHALAAYMEDLDLDARSGSAGSAGAGARRRIGGGS</sequence>
<gene>
    <name evidence="7" type="ORF">HK105_205976</name>
</gene>
<dbReference type="Pfam" id="PF12937">
    <property type="entry name" value="F-box-like"/>
    <property type="match status" value="1"/>
</dbReference>
<dbReference type="Gene3D" id="1.20.1280.50">
    <property type="match status" value="1"/>
</dbReference>
<feature type="region of interest" description="Disordered" evidence="5">
    <location>
        <begin position="766"/>
        <end position="786"/>
    </location>
</feature>
<proteinExistence type="predicted"/>
<dbReference type="PANTHER" id="PTHR19848:SF8">
    <property type="entry name" value="F-BOX AND WD REPEAT DOMAIN CONTAINING 7"/>
    <property type="match status" value="1"/>
</dbReference>
<dbReference type="PANTHER" id="PTHR19848">
    <property type="entry name" value="WD40 REPEAT PROTEIN"/>
    <property type="match status" value="1"/>
</dbReference>
<dbReference type="SMART" id="SM00256">
    <property type="entry name" value="FBOX"/>
    <property type="match status" value="1"/>
</dbReference>
<dbReference type="PROSITE" id="PS50082">
    <property type="entry name" value="WD_REPEATS_2"/>
    <property type="match status" value="1"/>
</dbReference>
<dbReference type="Proteomes" id="UP001527925">
    <property type="component" value="Unassembled WGS sequence"/>
</dbReference>
<dbReference type="EMBL" id="JADGIZ020000033">
    <property type="protein sequence ID" value="KAL2914409.1"/>
    <property type="molecule type" value="Genomic_DNA"/>
</dbReference>
<evidence type="ECO:0000259" key="6">
    <source>
        <dbReference type="PROSITE" id="PS50181"/>
    </source>
</evidence>
<feature type="domain" description="F-box" evidence="6">
    <location>
        <begin position="7"/>
        <end position="53"/>
    </location>
</feature>
<dbReference type="InterPro" id="IPR036047">
    <property type="entry name" value="F-box-like_dom_sf"/>
</dbReference>